<dbReference type="Gene3D" id="3.40.50.12500">
    <property type="match status" value="1"/>
</dbReference>
<keyword evidence="3" id="KW-1185">Reference proteome</keyword>
<dbReference type="Pfam" id="PF01177">
    <property type="entry name" value="Asp_Glu_race"/>
    <property type="match status" value="1"/>
</dbReference>
<dbReference type="RefSeq" id="WP_263740877.1">
    <property type="nucleotide sequence ID" value="NZ_JAOWKZ010000003.1"/>
</dbReference>
<sequence length="245" mass="26525">METGGKTVYGATLGILMLETQFPRIPGDIGNALTWPFPVQYRIVRGATPDNVVRGDAEARLEDFIAAGRDLVTHGCDGIATNCGFLVPLQDRMAEALGVPVASSSLMQVPMVRRTLPKKKRVGVVTISRATLTQRHLAAAGIPADTPVVGTDEGKEFTQKILSDAPDIDFAQARVDVVDAALRLQKKTRDLGAIVLECTNMVPYAADVRRATGLPVFSIYTYLVWFQAALMPRRFSPELDDGGRA</sequence>
<evidence type="ECO:0000313" key="3">
    <source>
        <dbReference type="Proteomes" id="UP001652564"/>
    </source>
</evidence>
<comment type="caution">
    <text evidence="2">The sequence shown here is derived from an EMBL/GenBank/DDBJ whole genome shotgun (WGS) entry which is preliminary data.</text>
</comment>
<gene>
    <name evidence="2" type="ORF">OEZ71_14530</name>
</gene>
<dbReference type="EMBL" id="JAOWKZ010000003">
    <property type="protein sequence ID" value="MCV2873514.1"/>
    <property type="molecule type" value="Genomic_DNA"/>
</dbReference>
<evidence type="ECO:0000313" key="2">
    <source>
        <dbReference type="EMBL" id="MCV2873514.1"/>
    </source>
</evidence>
<dbReference type="InterPro" id="IPR053714">
    <property type="entry name" value="Iso_Racemase_Enz_sf"/>
</dbReference>
<evidence type="ECO:0000256" key="1">
    <source>
        <dbReference type="ARBA" id="ARBA00038414"/>
    </source>
</evidence>
<dbReference type="NCBIfam" id="NF005679">
    <property type="entry name" value="PRK07475.1"/>
    <property type="match status" value="1"/>
</dbReference>
<organism evidence="2 3">
    <name type="scientific">Albidovulum litorale</name>
    <dbReference type="NCBI Taxonomy" id="2984134"/>
    <lineage>
        <taxon>Bacteria</taxon>
        <taxon>Pseudomonadati</taxon>
        <taxon>Pseudomonadota</taxon>
        <taxon>Alphaproteobacteria</taxon>
        <taxon>Rhodobacterales</taxon>
        <taxon>Paracoccaceae</taxon>
        <taxon>Albidovulum</taxon>
    </lineage>
</organism>
<dbReference type="Proteomes" id="UP001652564">
    <property type="component" value="Unassembled WGS sequence"/>
</dbReference>
<name>A0ABT2ZQU6_9RHOB</name>
<dbReference type="InterPro" id="IPR015942">
    <property type="entry name" value="Asp/Glu/hydantoin_racemase"/>
</dbReference>
<accession>A0ABT2ZQU6</accession>
<proteinExistence type="inferred from homology"/>
<protein>
    <submittedName>
        <fullName evidence="2">Aspartate/glutamate racemase family protein</fullName>
    </submittedName>
</protein>
<reference evidence="2 3" key="1">
    <citation type="submission" date="2022-10" db="EMBL/GenBank/DDBJ databases">
        <title>Defluviimonas sp. nov., isolated from ocean surface sediments.</title>
        <authorList>
            <person name="He W."/>
            <person name="Wang L."/>
            <person name="Zhang D.-F."/>
        </authorList>
    </citation>
    <scope>NUCLEOTIDE SEQUENCE [LARGE SCALE GENOMIC DNA]</scope>
    <source>
        <strain evidence="2 3">WL0050</strain>
    </source>
</reference>
<comment type="similarity">
    <text evidence="1">Belongs to the HyuE racemase family.</text>
</comment>